<organism evidence="2 3">
    <name type="scientific">Symbiodinium microadriaticum</name>
    <name type="common">Dinoflagellate</name>
    <name type="synonym">Zooxanthella microadriatica</name>
    <dbReference type="NCBI Taxonomy" id="2951"/>
    <lineage>
        <taxon>Eukaryota</taxon>
        <taxon>Sar</taxon>
        <taxon>Alveolata</taxon>
        <taxon>Dinophyceae</taxon>
        <taxon>Suessiales</taxon>
        <taxon>Symbiodiniaceae</taxon>
        <taxon>Symbiodinium</taxon>
    </lineage>
</organism>
<evidence type="ECO:0000313" key="2">
    <source>
        <dbReference type="EMBL" id="OLP87682.1"/>
    </source>
</evidence>
<protein>
    <submittedName>
        <fullName evidence="2">Uncharacterized protein</fullName>
    </submittedName>
</protein>
<feature type="region of interest" description="Disordered" evidence="1">
    <location>
        <begin position="84"/>
        <end position="107"/>
    </location>
</feature>
<accession>A0A1Q9CXM2</accession>
<proteinExistence type="predicted"/>
<dbReference type="AlphaFoldDB" id="A0A1Q9CXM2"/>
<dbReference type="OrthoDB" id="446851at2759"/>
<dbReference type="Proteomes" id="UP000186817">
    <property type="component" value="Unassembled WGS sequence"/>
</dbReference>
<sequence length="517" mass="55784">MAKPDSLETSKRIERVLFDFEELKLRWASAHARVAEKPRLPAREPAPANSDDLELLRRRVTELESALQAASLRLAEQGAKAKARASEASIERGPLSVPTGAKPTDAAAANGEELRQEAMIRYLMEKLEETLTDRRRYFDRYTTLRELVLSRSSLPHVAESAARASSEALSEMESKWILSDQALLEARLLRARGRHRSLFESVRRKEYLVEEALRSAEARRPTDAAREELLQRLGVLPAPAVWFVSKQGQQDREAGRGHVMICPTAVPLLGISRGCSGSQHSFFVACTMSCMTGRARSCGLISASCDSQGSLRKLDFVESGDALKGNPVIETMSGWSPAAPRPFSPAAAGAAAASGASGASAMGSWRFGPEVRHVEAPASEKVNQLRRSFTSLQAEMQLSFQRQDGEVASEPFGAFLPNSGREGVLAPVAGGSMALGSSSSLASTVPGGAADVSPSNAKSETGELDVWLKEKAQKIKVMRDSCGRVVEPELGHAFDNAGSTMSFLLLKANCMLFSEGP</sequence>
<evidence type="ECO:0000313" key="3">
    <source>
        <dbReference type="Proteomes" id="UP000186817"/>
    </source>
</evidence>
<comment type="caution">
    <text evidence="2">The sequence shown here is derived from an EMBL/GenBank/DDBJ whole genome shotgun (WGS) entry which is preliminary data.</text>
</comment>
<name>A0A1Q9CXM2_SYMMI</name>
<evidence type="ECO:0000256" key="1">
    <source>
        <dbReference type="SAM" id="MobiDB-lite"/>
    </source>
</evidence>
<keyword evidence="3" id="KW-1185">Reference proteome</keyword>
<gene>
    <name evidence="2" type="ORF">AK812_SmicGene31069</name>
</gene>
<reference evidence="2 3" key="1">
    <citation type="submission" date="2016-02" db="EMBL/GenBank/DDBJ databases">
        <title>Genome analysis of coral dinoflagellate symbionts highlights evolutionary adaptations to a symbiotic lifestyle.</title>
        <authorList>
            <person name="Aranda M."/>
            <person name="Li Y."/>
            <person name="Liew Y.J."/>
            <person name="Baumgarten S."/>
            <person name="Simakov O."/>
            <person name="Wilson M."/>
            <person name="Piel J."/>
            <person name="Ashoor H."/>
            <person name="Bougouffa S."/>
            <person name="Bajic V.B."/>
            <person name="Ryu T."/>
            <person name="Ravasi T."/>
            <person name="Bayer T."/>
            <person name="Micklem G."/>
            <person name="Kim H."/>
            <person name="Bhak J."/>
            <person name="Lajeunesse T.C."/>
            <person name="Voolstra C.R."/>
        </authorList>
    </citation>
    <scope>NUCLEOTIDE SEQUENCE [LARGE SCALE GENOMIC DNA]</scope>
    <source>
        <strain evidence="2 3">CCMP2467</strain>
    </source>
</reference>
<dbReference type="EMBL" id="LSRX01000848">
    <property type="protein sequence ID" value="OLP87682.1"/>
    <property type="molecule type" value="Genomic_DNA"/>
</dbReference>